<organism evidence="3 6">
    <name type="scientific">Didymodactylos carnosus</name>
    <dbReference type="NCBI Taxonomy" id="1234261"/>
    <lineage>
        <taxon>Eukaryota</taxon>
        <taxon>Metazoa</taxon>
        <taxon>Spiralia</taxon>
        <taxon>Gnathifera</taxon>
        <taxon>Rotifera</taxon>
        <taxon>Eurotatoria</taxon>
        <taxon>Bdelloidea</taxon>
        <taxon>Philodinida</taxon>
        <taxon>Philodinidae</taxon>
        <taxon>Didymodactylos</taxon>
    </lineage>
</organism>
<evidence type="ECO:0000313" key="2">
    <source>
        <dbReference type="EMBL" id="CAF0980690.1"/>
    </source>
</evidence>
<sequence>MKYPKLIVQLTQSLANLLNCLIDCKKLIEKFTKRSSLIRALTSSTFIEEFSDLNNRLCQYGIDLSSSVNITGIFGKKYNESDQQVHIDRKQDLLPLQHITQPLETKSCSSNNSDLKGVTLPSYENYIGFETFIFDEVSPRSPSYRLYPKIYSVEN</sequence>
<dbReference type="EMBL" id="CAJOBC010003637">
    <property type="protein sequence ID" value="CAF3793558.1"/>
    <property type="molecule type" value="Genomic_DNA"/>
</dbReference>
<accession>A0A814IDT7</accession>
<evidence type="ECO:0000313" key="5">
    <source>
        <dbReference type="EMBL" id="CAF3793558.1"/>
    </source>
</evidence>
<dbReference type="Pfam" id="PF22215">
    <property type="entry name" value="MLKL_N"/>
    <property type="match status" value="1"/>
</dbReference>
<dbReference type="Gene3D" id="1.20.930.20">
    <property type="entry name" value="Adaptor protein Cbl, N-terminal domain"/>
    <property type="match status" value="1"/>
</dbReference>
<evidence type="ECO:0000313" key="4">
    <source>
        <dbReference type="EMBL" id="CAF3751307.1"/>
    </source>
</evidence>
<keyword evidence="6" id="KW-1185">Reference proteome</keyword>
<dbReference type="EMBL" id="CAJNOQ010003636">
    <property type="protein sequence ID" value="CAF1022123.1"/>
    <property type="molecule type" value="Genomic_DNA"/>
</dbReference>
<evidence type="ECO:0000313" key="3">
    <source>
        <dbReference type="EMBL" id="CAF1022123.1"/>
    </source>
</evidence>
<reference evidence="3" key="1">
    <citation type="submission" date="2021-02" db="EMBL/GenBank/DDBJ databases">
        <authorList>
            <person name="Nowell W R."/>
        </authorList>
    </citation>
    <scope>NUCLEOTIDE SEQUENCE</scope>
</reference>
<evidence type="ECO:0000313" key="6">
    <source>
        <dbReference type="Proteomes" id="UP000663829"/>
    </source>
</evidence>
<feature type="domain" description="Mixed lineage kinase" evidence="1">
    <location>
        <begin position="9"/>
        <end position="61"/>
    </location>
</feature>
<comment type="caution">
    <text evidence="3">The sequence shown here is derived from an EMBL/GenBank/DDBJ whole genome shotgun (WGS) entry which is preliminary data.</text>
</comment>
<dbReference type="InterPro" id="IPR036537">
    <property type="entry name" value="Adaptor_Cbl_N_dom_sf"/>
</dbReference>
<dbReference type="Proteomes" id="UP000682733">
    <property type="component" value="Unassembled WGS sequence"/>
</dbReference>
<dbReference type="Proteomes" id="UP000677228">
    <property type="component" value="Unassembled WGS sequence"/>
</dbReference>
<protein>
    <recommendedName>
        <fullName evidence="1">Mixed lineage kinase domain-containing protein</fullName>
    </recommendedName>
</protein>
<dbReference type="EMBL" id="CAJNOK010005674">
    <property type="protein sequence ID" value="CAF0980690.1"/>
    <property type="molecule type" value="Genomic_DNA"/>
</dbReference>
<proteinExistence type="predicted"/>
<evidence type="ECO:0000259" key="1">
    <source>
        <dbReference type="Pfam" id="PF22215"/>
    </source>
</evidence>
<dbReference type="Proteomes" id="UP000681722">
    <property type="component" value="Unassembled WGS sequence"/>
</dbReference>
<dbReference type="Proteomes" id="UP000663829">
    <property type="component" value="Unassembled WGS sequence"/>
</dbReference>
<name>A0A814IDT7_9BILA</name>
<dbReference type="InterPro" id="IPR054000">
    <property type="entry name" value="MLKL_N"/>
</dbReference>
<dbReference type="AlphaFoldDB" id="A0A814IDT7"/>
<dbReference type="EMBL" id="CAJOBA010005680">
    <property type="protein sequence ID" value="CAF3751307.1"/>
    <property type="molecule type" value="Genomic_DNA"/>
</dbReference>
<dbReference type="GO" id="GO:0007166">
    <property type="term" value="P:cell surface receptor signaling pathway"/>
    <property type="evidence" value="ECO:0007669"/>
    <property type="project" value="InterPro"/>
</dbReference>
<gene>
    <name evidence="3" type="ORF">GPM918_LOCUS14837</name>
    <name evidence="2" type="ORF">OVA965_LOCUS13569</name>
    <name evidence="5" type="ORF">SRO942_LOCUS14840</name>
    <name evidence="4" type="ORF">TMI583_LOCUS13572</name>
</gene>